<dbReference type="AlphaFoldDB" id="A0A1Y6CG99"/>
<reference evidence="2 3" key="1">
    <citation type="submission" date="2017-04" db="EMBL/GenBank/DDBJ databases">
        <authorList>
            <person name="Afonso C.L."/>
            <person name="Miller P.J."/>
            <person name="Scott M.A."/>
            <person name="Spackman E."/>
            <person name="Goraichik I."/>
            <person name="Dimitrov K.M."/>
            <person name="Suarez D.L."/>
            <person name="Swayne D.E."/>
        </authorList>
    </citation>
    <scope>NUCLEOTIDE SEQUENCE [LARGE SCALE GENOMIC DNA]</scope>
    <source>
        <strain evidence="2 3">USBA 355</strain>
    </source>
</reference>
<name>A0A1Y6CG99_9PROT</name>
<evidence type="ECO:0000313" key="3">
    <source>
        <dbReference type="Proteomes" id="UP000192917"/>
    </source>
</evidence>
<evidence type="ECO:0000313" key="2">
    <source>
        <dbReference type="EMBL" id="SMF62447.1"/>
    </source>
</evidence>
<dbReference type="GO" id="GO:0019171">
    <property type="term" value="F:(3R)-hydroxyacyl-[acyl-carrier-protein] dehydratase activity"/>
    <property type="evidence" value="ECO:0007669"/>
    <property type="project" value="TreeGrafter"/>
</dbReference>
<protein>
    <submittedName>
        <fullName evidence="2">3-methylfumaryl-CoA hydratase</fullName>
    </submittedName>
</protein>
<dbReference type="STRING" id="560819.SAMN05428998_12417"/>
<gene>
    <name evidence="2" type="ORF">SAMN05428998_12417</name>
</gene>
<dbReference type="Gene3D" id="3.10.129.10">
    <property type="entry name" value="Hotdog Thioesterase"/>
    <property type="match status" value="1"/>
</dbReference>
<organism evidence="2 3">
    <name type="scientific">Tistlia consotensis USBA 355</name>
    <dbReference type="NCBI Taxonomy" id="560819"/>
    <lineage>
        <taxon>Bacteria</taxon>
        <taxon>Pseudomonadati</taxon>
        <taxon>Pseudomonadota</taxon>
        <taxon>Alphaproteobacteria</taxon>
        <taxon>Rhodospirillales</taxon>
        <taxon>Rhodovibrionaceae</taxon>
        <taxon>Tistlia</taxon>
    </lineage>
</organism>
<sequence length="280" mass="30440">MSGDFQDWIGRERLAEDRIDLNRAEGLRVTLESPDPAFAEGRPLPELWHWAYFWEFPPLSGVGPDGHAARGEFLPPLPLPRRMWAGSRLTWHAPLPVGAAARRTSTILKVEQKTGRSGRLAFVTVGHRIEGPGGLAIEEEHDIVYREAAQPGAPPAAGPAPAPAEAPWRREIRPTPVLLFRYSALTFNGHRIHYDQPYATGVEGYPGLIVHGPLLATLMVDLARREAPGRRIAGFAFRARSPIFDTAPFAVCGAPSGDAAAVWVAGPQGELAMQGEVTFG</sequence>
<keyword evidence="3" id="KW-1185">Reference proteome</keyword>
<feature type="domain" description="FAS1-like dehydratase" evidence="1">
    <location>
        <begin position="73"/>
        <end position="130"/>
    </location>
</feature>
<dbReference type="Proteomes" id="UP000192917">
    <property type="component" value="Unassembled WGS sequence"/>
</dbReference>
<proteinExistence type="predicted"/>
<dbReference type="PANTHER" id="PTHR28152:SF1">
    <property type="entry name" value="HYDROXYACYL-THIOESTER DEHYDRATASE TYPE 2, MITOCHONDRIAL"/>
    <property type="match status" value="1"/>
</dbReference>
<dbReference type="InterPro" id="IPR029069">
    <property type="entry name" value="HotDog_dom_sf"/>
</dbReference>
<dbReference type="InterPro" id="IPR039569">
    <property type="entry name" value="FAS1-like_DH_region"/>
</dbReference>
<dbReference type="PANTHER" id="PTHR28152">
    <property type="entry name" value="HYDROXYACYL-THIOESTER DEHYDRATASE TYPE 2, MITOCHONDRIAL"/>
    <property type="match status" value="1"/>
</dbReference>
<evidence type="ECO:0000259" key="1">
    <source>
        <dbReference type="Pfam" id="PF13452"/>
    </source>
</evidence>
<accession>A0A1Y6CG99</accession>
<dbReference type="Pfam" id="PF13452">
    <property type="entry name" value="FAS1_DH_region"/>
    <property type="match status" value="1"/>
</dbReference>
<dbReference type="EMBL" id="FWZX01000024">
    <property type="protein sequence ID" value="SMF62447.1"/>
    <property type="molecule type" value="Genomic_DNA"/>
</dbReference>
<dbReference type="SUPFAM" id="SSF54637">
    <property type="entry name" value="Thioesterase/thiol ester dehydrase-isomerase"/>
    <property type="match status" value="2"/>
</dbReference>
<dbReference type="InterPro" id="IPR052741">
    <property type="entry name" value="Mitochondrial_HTD2"/>
</dbReference>
<dbReference type="RefSeq" id="WP_085125074.1">
    <property type="nucleotide sequence ID" value="NZ_FWZX01000024.1"/>
</dbReference>